<reference evidence="1" key="2">
    <citation type="journal article" date="2021" name="Syst. Appl. Microbiol.">
        <title>Roseomonas hellenica sp. nov., isolated from roots of wild-growing Alkanna tinctoria.</title>
        <authorList>
            <person name="Rat A."/>
            <person name="Naranjo H.D."/>
            <person name="Lebbe L."/>
            <person name="Cnockaert M."/>
            <person name="Krigas N."/>
            <person name="Grigoriadou K."/>
            <person name="Maloupa E."/>
            <person name="Willems A."/>
        </authorList>
    </citation>
    <scope>NUCLEOTIDE SEQUENCE</scope>
    <source>
        <strain evidence="1">LMG 28251</strain>
    </source>
</reference>
<dbReference type="Proteomes" id="UP001196068">
    <property type="component" value="Unassembled WGS sequence"/>
</dbReference>
<dbReference type="RefSeq" id="WP_211873610.1">
    <property type="nucleotide sequence ID" value="NZ_JAAEDH010000006.1"/>
</dbReference>
<name>A0AAF1K0A5_9PROT</name>
<comment type="caution">
    <text evidence="1">The sequence shown here is derived from an EMBL/GenBank/DDBJ whole genome shotgun (WGS) entry which is preliminary data.</text>
</comment>
<evidence type="ECO:0000313" key="1">
    <source>
        <dbReference type="EMBL" id="MBR0654783.1"/>
    </source>
</evidence>
<dbReference type="EMBL" id="JAAEDH010000006">
    <property type="protein sequence ID" value="MBR0654783.1"/>
    <property type="molecule type" value="Genomic_DNA"/>
</dbReference>
<organism evidence="1 2">
    <name type="scientific">Plastoroseomonas arctica</name>
    <dbReference type="NCBI Taxonomy" id="1509237"/>
    <lineage>
        <taxon>Bacteria</taxon>
        <taxon>Pseudomonadati</taxon>
        <taxon>Pseudomonadota</taxon>
        <taxon>Alphaproteobacteria</taxon>
        <taxon>Acetobacterales</taxon>
        <taxon>Acetobacteraceae</taxon>
        <taxon>Plastoroseomonas</taxon>
    </lineage>
</organism>
<dbReference type="AlphaFoldDB" id="A0AAF1K0A5"/>
<reference evidence="1" key="1">
    <citation type="submission" date="2020-01" db="EMBL/GenBank/DDBJ databases">
        <authorList>
            <person name="Rat A."/>
        </authorList>
    </citation>
    <scope>NUCLEOTIDE SEQUENCE</scope>
    <source>
        <strain evidence="1">LMG 28251</strain>
    </source>
</reference>
<protein>
    <submittedName>
        <fullName evidence="1">Uncharacterized protein</fullName>
    </submittedName>
</protein>
<evidence type="ECO:0000313" key="2">
    <source>
        <dbReference type="Proteomes" id="UP001196068"/>
    </source>
</evidence>
<gene>
    <name evidence="1" type="ORF">GXW79_06805</name>
</gene>
<keyword evidence="2" id="KW-1185">Reference proteome</keyword>
<proteinExistence type="predicted"/>
<accession>A0AAF1K0A5</accession>
<sequence length="171" mass="18970">MLSRVTRSSWKDIQAQWRQECVDLGENFDSFSPFAMAHVEKILLEDPPNPRYGIFSFSRSGQCDAIMHANSNIWPTTHGKILRIVWIFLSPRFDYEERDLAEIASVASGVISGAVALARSAEMTSQHIQLRMGTAFDRTMIASVGAVLGTMSGITMKIRGSWVYLDGLGAP</sequence>